<sequence length="117" mass="12664">MTEDDIAQPAGCDEMTGGSGSSGSSGDTGMSEDSGSDEDGENSEAATPQVRQSTRIRRPPNRYSPSANYLLLTENGEPESYSEALTMKDSIQWKKAMKDELDSLDKNQTWSLVKLPP</sequence>
<evidence type="ECO:0000256" key="1">
    <source>
        <dbReference type="SAM" id="MobiDB-lite"/>
    </source>
</evidence>
<feature type="non-terminal residue" evidence="2">
    <location>
        <position position="117"/>
    </location>
</feature>
<organism evidence="2 3">
    <name type="scientific">Cuscuta epithymum</name>
    <dbReference type="NCBI Taxonomy" id="186058"/>
    <lineage>
        <taxon>Eukaryota</taxon>
        <taxon>Viridiplantae</taxon>
        <taxon>Streptophyta</taxon>
        <taxon>Embryophyta</taxon>
        <taxon>Tracheophyta</taxon>
        <taxon>Spermatophyta</taxon>
        <taxon>Magnoliopsida</taxon>
        <taxon>eudicotyledons</taxon>
        <taxon>Gunneridae</taxon>
        <taxon>Pentapetalae</taxon>
        <taxon>asterids</taxon>
        <taxon>lamiids</taxon>
        <taxon>Solanales</taxon>
        <taxon>Convolvulaceae</taxon>
        <taxon>Cuscuteae</taxon>
        <taxon>Cuscuta</taxon>
        <taxon>Cuscuta subgen. Cuscuta</taxon>
    </lineage>
</organism>
<evidence type="ECO:0008006" key="4">
    <source>
        <dbReference type="Google" id="ProtNLM"/>
    </source>
</evidence>
<dbReference type="Proteomes" id="UP001152523">
    <property type="component" value="Unassembled WGS sequence"/>
</dbReference>
<protein>
    <recommendedName>
        <fullName evidence="4">Retrotransposon protein</fullName>
    </recommendedName>
</protein>
<keyword evidence="3" id="KW-1185">Reference proteome</keyword>
<dbReference type="EMBL" id="CAMAPF010000004">
    <property type="protein sequence ID" value="CAH9052071.1"/>
    <property type="molecule type" value="Genomic_DNA"/>
</dbReference>
<evidence type="ECO:0000313" key="3">
    <source>
        <dbReference type="Proteomes" id="UP001152523"/>
    </source>
</evidence>
<name>A0AAV0BZ34_9ASTE</name>
<comment type="caution">
    <text evidence="2">The sequence shown here is derived from an EMBL/GenBank/DDBJ whole genome shotgun (WGS) entry which is preliminary data.</text>
</comment>
<dbReference type="AlphaFoldDB" id="A0AAV0BZ34"/>
<feature type="region of interest" description="Disordered" evidence="1">
    <location>
        <begin position="1"/>
        <end position="68"/>
    </location>
</feature>
<accession>A0AAV0BZ34</accession>
<gene>
    <name evidence="2" type="ORF">CEPIT_LOCUS324</name>
</gene>
<feature type="compositionally biased region" description="Low complexity" evidence="1">
    <location>
        <begin position="24"/>
        <end position="33"/>
    </location>
</feature>
<feature type="compositionally biased region" description="Polar residues" evidence="1">
    <location>
        <begin position="44"/>
        <end position="53"/>
    </location>
</feature>
<reference evidence="2" key="1">
    <citation type="submission" date="2022-07" db="EMBL/GenBank/DDBJ databases">
        <authorList>
            <person name="Macas J."/>
            <person name="Novak P."/>
            <person name="Neumann P."/>
        </authorList>
    </citation>
    <scope>NUCLEOTIDE SEQUENCE</scope>
</reference>
<evidence type="ECO:0000313" key="2">
    <source>
        <dbReference type="EMBL" id="CAH9052071.1"/>
    </source>
</evidence>
<proteinExistence type="predicted"/>